<dbReference type="SUPFAM" id="SSF56399">
    <property type="entry name" value="ADP-ribosylation"/>
    <property type="match status" value="1"/>
</dbReference>
<dbReference type="Pfam" id="PF25310">
    <property type="entry name" value="VG15"/>
    <property type="match status" value="1"/>
</dbReference>
<feature type="domain" description="ADP ribosyltransferase" evidence="1">
    <location>
        <begin position="308"/>
        <end position="455"/>
    </location>
</feature>
<proteinExistence type="predicted"/>
<dbReference type="Proteomes" id="UP000475155">
    <property type="component" value="Unassembled WGS sequence"/>
</dbReference>
<protein>
    <recommendedName>
        <fullName evidence="1">ADP ribosyltransferase domain-containing protein</fullName>
    </recommendedName>
</protein>
<dbReference type="Pfam" id="PF03496">
    <property type="entry name" value="ADPrib_exo_Tox"/>
    <property type="match status" value="1"/>
</dbReference>
<dbReference type="RefSeq" id="WP_163199654.1">
    <property type="nucleotide sequence ID" value="NZ_WHZU01000022.1"/>
</dbReference>
<dbReference type="InterPro" id="IPR057369">
    <property type="entry name" value="VG15"/>
</dbReference>
<dbReference type="EMBL" id="WHZU01000022">
    <property type="protein sequence ID" value="NEH12469.1"/>
    <property type="molecule type" value="Genomic_DNA"/>
</dbReference>
<evidence type="ECO:0000313" key="3">
    <source>
        <dbReference type="Proteomes" id="UP000475155"/>
    </source>
</evidence>
<evidence type="ECO:0000313" key="2">
    <source>
        <dbReference type="EMBL" id="NEH12469.1"/>
    </source>
</evidence>
<sequence>MDSRSLPPISDERRRQLAETLGRLTKGYQDDLENLAEEAADLVESEHGRAGADLTDIMRDYARDASQRANDYYNAVRQAYEDAYGAAMEDFDTGGIYDPDRTLYRMAGGFNGTDYNGLNYEQTINRQSRAGMTIDDLWPSLKDVDDAMQWAADMVRASARYTMERNLADDPTSPRWARVTGGAKPCAFCVMLAGRGFVYHSEETAKLGGSFHDGHCHCTAIPGWKDDVLTPSQRESKAMYEASKAAAGEDAPRNAELAAMRRIYPDKLSDGVTPTPNIRWSHDAIKPTAGELARLSDFTVHMPWDQYTPQQKQKALRGWTDGTFKESNRALFGQIEMTETIRKRIDTIDEVLSDHSTYKQFTVDRYMRLDVFDISAVSQLPTIPLGKIVRHNGYMATSLIEGGVKVEMDGERIATRVLLPPGTNAVYLEPITKKKGQQEILLPRGCYLQYEGFGRQENGKPIIYARLV</sequence>
<reference evidence="2 3" key="1">
    <citation type="submission" date="2019-10" db="EMBL/GenBank/DDBJ databases">
        <title>Bifidobacterium from non-human primates.</title>
        <authorList>
            <person name="Modesto M."/>
        </authorList>
    </citation>
    <scope>NUCLEOTIDE SEQUENCE [LARGE SCALE GENOMIC DNA]</scope>
    <source>
        <strain evidence="2 3">SMA1</strain>
    </source>
</reference>
<comment type="caution">
    <text evidence="2">The sequence shown here is derived from an EMBL/GenBank/DDBJ whole genome shotgun (WGS) entry which is preliminary data.</text>
</comment>
<evidence type="ECO:0000259" key="1">
    <source>
        <dbReference type="Pfam" id="PF03496"/>
    </source>
</evidence>
<dbReference type="PROSITE" id="PS51996">
    <property type="entry name" value="TR_MART"/>
    <property type="match status" value="1"/>
</dbReference>
<dbReference type="Gene3D" id="3.90.176.10">
    <property type="entry name" value="Toxin ADP-ribosyltransferase, Chain A, domain 1"/>
    <property type="match status" value="1"/>
</dbReference>
<name>A0ABX0CDY3_9BIFI</name>
<organism evidence="2 3">
    <name type="scientific">Bifidobacterium saimiriisciurei</name>
    <dbReference type="NCBI Taxonomy" id="2661627"/>
    <lineage>
        <taxon>Bacteria</taxon>
        <taxon>Bacillati</taxon>
        <taxon>Actinomycetota</taxon>
        <taxon>Actinomycetes</taxon>
        <taxon>Bifidobacteriales</taxon>
        <taxon>Bifidobacteriaceae</taxon>
        <taxon>Bifidobacterium</taxon>
    </lineage>
</organism>
<gene>
    <name evidence="2" type="ORF">GFD18_10365</name>
</gene>
<keyword evidence="3" id="KW-1185">Reference proteome</keyword>
<accession>A0ABX0CDY3</accession>
<dbReference type="InterPro" id="IPR003540">
    <property type="entry name" value="ADP-ribosyltransferase"/>
</dbReference>